<organism evidence="3 4">
    <name type="scientific">Dialister pneumosintes</name>
    <dbReference type="NCBI Taxonomy" id="39950"/>
    <lineage>
        <taxon>Bacteria</taxon>
        <taxon>Bacillati</taxon>
        <taxon>Bacillota</taxon>
        <taxon>Negativicutes</taxon>
        <taxon>Veillonellales</taxon>
        <taxon>Veillonellaceae</taxon>
        <taxon>Dialister</taxon>
    </lineage>
</organism>
<dbReference type="InterPro" id="IPR051199">
    <property type="entry name" value="LPS_LOS_Heptosyltrfase"/>
</dbReference>
<evidence type="ECO:0000256" key="1">
    <source>
        <dbReference type="ARBA" id="ARBA00022676"/>
    </source>
</evidence>
<gene>
    <name evidence="3" type="ORF">BCB69_02700</name>
</gene>
<dbReference type="Pfam" id="PF01075">
    <property type="entry name" value="Glyco_transf_9"/>
    <property type="match status" value="1"/>
</dbReference>
<dbReference type="CDD" id="cd03789">
    <property type="entry name" value="GT9_LPS_heptosyltransferase"/>
    <property type="match status" value="1"/>
</dbReference>
<dbReference type="PANTHER" id="PTHR30160:SF1">
    <property type="entry name" value="LIPOPOLYSACCHARIDE 1,2-N-ACETYLGLUCOSAMINETRANSFERASE-RELATED"/>
    <property type="match status" value="1"/>
</dbReference>
<evidence type="ECO:0000313" key="4">
    <source>
        <dbReference type="Proteomes" id="UP000094757"/>
    </source>
</evidence>
<dbReference type="AlphaFoldDB" id="A0A1B3WDB9"/>
<protein>
    <submittedName>
        <fullName evidence="3">Lipopolysaccharide heptosyltransferase</fullName>
    </submittedName>
</protein>
<keyword evidence="1" id="KW-0328">Glycosyltransferase</keyword>
<sequence length="332" mass="37267">MYKNILIIKMSSLGDVIHTLPSLFVLRKTYPNAKITWAVHSAFAEVLPGKPWIDEVYIIDRNKIKNLSYLNQVRKELHAHHFDLVIDFQMIAKSAIISFLSGGKKHIGYWDAREGSWLVNQPIKGLHKTGHIIEQLLDVTRYLGCKVTSIEFPFADITKATKSATRKLQQAGLQGNYIVLVPGTRGESKKWPIDCWGELTNRLSNKGIYTVLLGTQEEIYLQEKILSITNSSFVLPLMGQTSLLELVAIEKMAKVHVSSDTGPLHIANAMKTSMVALFGPTLPKRSGPYGNLLYTVILADHAGEQNSDMNTISVDQVYEAVIKRYKEQIAYI</sequence>
<dbReference type="GO" id="GO:0005829">
    <property type="term" value="C:cytosol"/>
    <property type="evidence" value="ECO:0007669"/>
    <property type="project" value="TreeGrafter"/>
</dbReference>
<dbReference type="RefSeq" id="WP_069176946.1">
    <property type="nucleotide sequence ID" value="NZ_CP017037.1"/>
</dbReference>
<keyword evidence="2 3" id="KW-0808">Transferase</keyword>
<dbReference type="PANTHER" id="PTHR30160">
    <property type="entry name" value="TETRAACYLDISACCHARIDE 4'-KINASE-RELATED"/>
    <property type="match status" value="1"/>
</dbReference>
<accession>A0A1B3WDB9</accession>
<dbReference type="SUPFAM" id="SSF53756">
    <property type="entry name" value="UDP-Glycosyltransferase/glycogen phosphorylase"/>
    <property type="match status" value="1"/>
</dbReference>
<dbReference type="GO" id="GO:0008713">
    <property type="term" value="F:ADP-heptose-lipopolysaccharide heptosyltransferase activity"/>
    <property type="evidence" value="ECO:0007669"/>
    <property type="project" value="TreeGrafter"/>
</dbReference>
<evidence type="ECO:0000313" key="3">
    <source>
        <dbReference type="EMBL" id="AOH38976.1"/>
    </source>
</evidence>
<dbReference type="InterPro" id="IPR002201">
    <property type="entry name" value="Glyco_trans_9"/>
</dbReference>
<proteinExistence type="predicted"/>
<dbReference type="GO" id="GO:0009244">
    <property type="term" value="P:lipopolysaccharide core region biosynthetic process"/>
    <property type="evidence" value="ECO:0007669"/>
    <property type="project" value="TreeGrafter"/>
</dbReference>
<dbReference type="EMBL" id="CP017037">
    <property type="protein sequence ID" value="AOH38976.1"/>
    <property type="molecule type" value="Genomic_DNA"/>
</dbReference>
<dbReference type="STRING" id="39950.BCB69_02700"/>
<dbReference type="KEGG" id="dpn:BCB69_02700"/>
<name>A0A1B3WDB9_9FIRM</name>
<dbReference type="Proteomes" id="UP000094757">
    <property type="component" value="Chromosome"/>
</dbReference>
<reference evidence="4" key="1">
    <citation type="submission" date="2016-08" db="EMBL/GenBank/DDBJ databases">
        <authorList>
            <person name="Holder M.E."/>
            <person name="Ajami N.J."/>
            <person name="Petrosino J.F."/>
        </authorList>
    </citation>
    <scope>NUCLEOTIDE SEQUENCE [LARGE SCALE GENOMIC DNA]</scope>
    <source>
        <strain evidence="4">F0677</strain>
    </source>
</reference>
<evidence type="ECO:0000256" key="2">
    <source>
        <dbReference type="ARBA" id="ARBA00022679"/>
    </source>
</evidence>
<dbReference type="Gene3D" id="3.40.50.2000">
    <property type="entry name" value="Glycogen Phosphorylase B"/>
    <property type="match status" value="2"/>
</dbReference>